<dbReference type="EMBL" id="JACTNG010000008">
    <property type="protein sequence ID" value="MBO1080352.1"/>
    <property type="molecule type" value="Genomic_DNA"/>
</dbReference>
<accession>A0ABS3KSE5</accession>
<proteinExistence type="predicted"/>
<keyword evidence="3" id="KW-1185">Reference proteome</keyword>
<dbReference type="Pfam" id="PF19541">
    <property type="entry name" value="DUF6065"/>
    <property type="match status" value="1"/>
</dbReference>
<organism evidence="2 3">
    <name type="scientific">Roseomonas haemaphysalidis</name>
    <dbReference type="NCBI Taxonomy" id="2768162"/>
    <lineage>
        <taxon>Bacteria</taxon>
        <taxon>Pseudomonadati</taxon>
        <taxon>Pseudomonadota</taxon>
        <taxon>Alphaproteobacteria</taxon>
        <taxon>Acetobacterales</taxon>
        <taxon>Roseomonadaceae</taxon>
        <taxon>Roseomonas</taxon>
    </lineage>
</organism>
<dbReference type="InterPro" id="IPR020719">
    <property type="entry name" value="RNA3'_term_phos_cycl-like_CS"/>
</dbReference>
<evidence type="ECO:0000313" key="2">
    <source>
        <dbReference type="EMBL" id="MBO1080352.1"/>
    </source>
</evidence>
<feature type="region of interest" description="Disordered" evidence="1">
    <location>
        <begin position="202"/>
        <end position="262"/>
    </location>
</feature>
<dbReference type="InterPro" id="IPR045709">
    <property type="entry name" value="DUF6065"/>
</dbReference>
<protein>
    <submittedName>
        <fullName evidence="2">Uncharacterized protein</fullName>
    </submittedName>
</protein>
<sequence length="262" mass="28182">MATDGPDRRLIAYTLDRPLPPIQPAPVRRDWMDASPQGFAYRCLPLTIANSHGWVVLAESTSDAVWNGGDQPGDIAIKQVGGPGAAPLSHFGAGILTFHVDALIRTPPGMNLWVSGPPNAVKDGIAPLSGVVETDWAPMTFTMNWRFTRPFHSVRFTAGEAICFFFPVPRDIVAGMQPETRPLAEDPALQAAHHGWRQARNGFNAGLKQPGSAEQAQGWQRHYHRGRAPVGGGAVHGHATKSQARPFPPPAPAVTREASPPP</sequence>
<dbReference type="Proteomes" id="UP001518989">
    <property type="component" value="Unassembled WGS sequence"/>
</dbReference>
<evidence type="ECO:0000313" key="3">
    <source>
        <dbReference type="Proteomes" id="UP001518989"/>
    </source>
</evidence>
<reference evidence="2 3" key="1">
    <citation type="submission" date="2020-09" db="EMBL/GenBank/DDBJ databases">
        <title>Roseomonas.</title>
        <authorList>
            <person name="Zhu W."/>
        </authorList>
    </citation>
    <scope>NUCLEOTIDE SEQUENCE [LARGE SCALE GENOMIC DNA]</scope>
    <source>
        <strain evidence="2 3">573</strain>
    </source>
</reference>
<comment type="caution">
    <text evidence="2">The sequence shown here is derived from an EMBL/GenBank/DDBJ whole genome shotgun (WGS) entry which is preliminary data.</text>
</comment>
<dbReference type="PROSITE" id="PS01287">
    <property type="entry name" value="RTC"/>
    <property type="match status" value="1"/>
</dbReference>
<evidence type="ECO:0000256" key="1">
    <source>
        <dbReference type="SAM" id="MobiDB-lite"/>
    </source>
</evidence>
<gene>
    <name evidence="2" type="ORF">IAI61_15025</name>
</gene>
<name>A0ABS3KSE5_9PROT</name>
<dbReference type="RefSeq" id="WP_207418272.1">
    <property type="nucleotide sequence ID" value="NZ_CP061177.1"/>
</dbReference>